<reference evidence="1 2" key="1">
    <citation type="submission" date="2014-04" db="EMBL/GenBank/DDBJ databases">
        <authorList>
            <person name="Bishop-Lilly K.A."/>
            <person name="Broomall S.M."/>
            <person name="Chain P.S."/>
            <person name="Chertkov O."/>
            <person name="Coyne S.R."/>
            <person name="Daligault H.E."/>
            <person name="Davenport K.W."/>
            <person name="Erkkila T."/>
            <person name="Frey K.G."/>
            <person name="Gibbons H.S."/>
            <person name="Gu W."/>
            <person name="Jaissle J."/>
            <person name="Johnson S.L."/>
            <person name="Koroleva G.I."/>
            <person name="Ladner J.T."/>
            <person name="Lo C.-C."/>
            <person name="Minogue T.D."/>
            <person name="Munk C."/>
            <person name="Palacios G.F."/>
            <person name="Redden C.L."/>
            <person name="Rosenzweig C.N."/>
            <person name="Scholz M.B."/>
            <person name="Teshima H."/>
            <person name="Xu Y."/>
        </authorList>
    </citation>
    <scope>NUCLEOTIDE SEQUENCE [LARGE SCALE GENOMIC DNA]</scope>
    <source>
        <strain evidence="1 2">8244</strain>
    </source>
</reference>
<organism evidence="1 2">
    <name type="scientific">Paenibacillus macerans</name>
    <name type="common">Bacillus macerans</name>
    <dbReference type="NCBI Taxonomy" id="44252"/>
    <lineage>
        <taxon>Bacteria</taxon>
        <taxon>Bacillati</taxon>
        <taxon>Bacillota</taxon>
        <taxon>Bacilli</taxon>
        <taxon>Bacillales</taxon>
        <taxon>Paenibacillaceae</taxon>
        <taxon>Paenibacillus</taxon>
    </lineage>
</organism>
<proteinExistence type="predicted"/>
<dbReference type="STRING" id="44252.DJ90_5581"/>
<accession>A0A090XUV5</accession>
<name>A0A090XUV5_PAEMA</name>
<dbReference type="PATRIC" id="fig|44252.3.peg.6528"/>
<dbReference type="AntiFam" id="ANF00072">
    <property type="entry name" value="Shadow ORF (opposite TypA)"/>
</dbReference>
<protein>
    <submittedName>
        <fullName evidence="1">Uncharacterized protein</fullName>
    </submittedName>
</protein>
<dbReference type="AlphaFoldDB" id="A0A090XUV5"/>
<dbReference type="HOGENOM" id="CLU_345706_0_0_9"/>
<gene>
    <name evidence="1" type="ORF">DJ90_5581</name>
</gene>
<comment type="caution">
    <text evidence="1">The sequence shown here is derived from an EMBL/GenBank/DDBJ whole genome shotgun (WGS) entry which is preliminary data.</text>
</comment>
<evidence type="ECO:0000313" key="1">
    <source>
        <dbReference type="EMBL" id="KFM83885.1"/>
    </source>
</evidence>
<keyword evidence="2" id="KW-1185">Reference proteome</keyword>
<dbReference type="EMBL" id="JMQA01000062">
    <property type="protein sequence ID" value="KFM83885.1"/>
    <property type="molecule type" value="Genomic_DNA"/>
</dbReference>
<dbReference type="Proteomes" id="UP000029278">
    <property type="component" value="Unassembled WGS sequence"/>
</dbReference>
<sequence>MGKFHREYAASLRTGAKRGRVTEHFGKRHFGTDNLRAATGIHTFDPTTAGVQHTHYITHVLFRNSYFNFHNRLKQNRITFVLGRFERHGTGDFKRHFTGVDIVVGTVDDRRLHVHYREAGKNTVLHRFFDTLLCRTDIFSRYGAADDFAVELVACTWLQRFEFNPDVTVLTAAAGLTYEFAFNARWRSERFAVSNLRFTHVRLNFEFTAHPVDDDIEVKLTHTFKDRLAGFFIRISAKRRVFFRQLAKSNAQFILVGFCLRLNGDLDNRIRKVHRLKNNRALLITQCITRARIFQTYGRRNVTSVYFVDLLTVVCVHLQDTADPFAFAFSRVQHVRTGLQNTGVYAEERQLTHVRVGHDFKCQRRERFFVGRMAFHFRTVFQVTLNVRYINRCRQIIDNGVQHQLNPFVPIGRSANDRENFHFANAFAQCGFQFFNGDFLAFEVFHRQVFIQLGNFLDQFRAEFFYFIGKIRRDLGLFDVLTQIVFIDVGFLRDDVDDPDKIIFRTDRQLNSNCVRLQTIAHIIYNVQVVRTDNIHFVDVGDPRNAVTVSLSPDGFGLRLNAFFCTEYPYSPVQYTKGTFDFNGEVDVSRGINDIYAVTFPLSGGRSGRNRDSALLLLLHPVHRCSTLVNFPDFVRTACVEQDPFRRGCLTGVNMRHDPDVTCIFQGELSCHESVSLQNRSFELRAKSYQR</sequence>
<evidence type="ECO:0000313" key="2">
    <source>
        <dbReference type="Proteomes" id="UP000029278"/>
    </source>
</evidence>